<dbReference type="SMART" id="SM00316">
    <property type="entry name" value="S1"/>
    <property type="match status" value="1"/>
</dbReference>
<organism evidence="8 9">
    <name type="scientific">Intoshia linei</name>
    <dbReference type="NCBI Taxonomy" id="1819745"/>
    <lineage>
        <taxon>Eukaryota</taxon>
        <taxon>Metazoa</taxon>
        <taxon>Spiralia</taxon>
        <taxon>Lophotrochozoa</taxon>
        <taxon>Mesozoa</taxon>
        <taxon>Orthonectida</taxon>
        <taxon>Rhopaluridae</taxon>
        <taxon>Intoshia</taxon>
    </lineage>
</organism>
<comment type="caution">
    <text evidence="8">The sequence shown here is derived from an EMBL/GenBank/DDBJ whole genome shotgun (WGS) entry which is preliminary data.</text>
</comment>
<dbReference type="Gene3D" id="1.10.150.190">
    <property type="entry name" value="Translation initiation factor 2, subunit 1, domain 2"/>
    <property type="match status" value="1"/>
</dbReference>
<dbReference type="GO" id="GO:0005850">
    <property type="term" value="C:eukaryotic translation initiation factor 2 complex"/>
    <property type="evidence" value="ECO:0007669"/>
    <property type="project" value="TreeGrafter"/>
</dbReference>
<dbReference type="InterPro" id="IPR003029">
    <property type="entry name" value="S1_domain"/>
</dbReference>
<dbReference type="Proteomes" id="UP000078046">
    <property type="component" value="Unassembled WGS sequence"/>
</dbReference>
<evidence type="ECO:0000256" key="6">
    <source>
        <dbReference type="SAM" id="MobiDB-lite"/>
    </source>
</evidence>
<dbReference type="InterPro" id="IPR011488">
    <property type="entry name" value="TIF_2_asu"/>
</dbReference>
<dbReference type="CDD" id="cd04452">
    <property type="entry name" value="S1_IF2_alpha"/>
    <property type="match status" value="1"/>
</dbReference>
<dbReference type="SUPFAM" id="SSF116742">
    <property type="entry name" value="eIF2alpha middle domain-like"/>
    <property type="match status" value="1"/>
</dbReference>
<comment type="similarity">
    <text evidence="1">Belongs to the eIF-2-alpha family.</text>
</comment>
<dbReference type="GO" id="GO:0003743">
    <property type="term" value="F:translation initiation factor activity"/>
    <property type="evidence" value="ECO:0007669"/>
    <property type="project" value="UniProtKB-KW"/>
</dbReference>
<dbReference type="GO" id="GO:0033290">
    <property type="term" value="C:eukaryotic 48S preinitiation complex"/>
    <property type="evidence" value="ECO:0007669"/>
    <property type="project" value="TreeGrafter"/>
</dbReference>
<dbReference type="InterPro" id="IPR044126">
    <property type="entry name" value="S1_IF2_alpha"/>
</dbReference>
<gene>
    <name evidence="8" type="ORF">A3Q56_02220</name>
</gene>
<keyword evidence="9" id="KW-1185">Reference proteome</keyword>
<dbReference type="GO" id="GO:0043022">
    <property type="term" value="F:ribosome binding"/>
    <property type="evidence" value="ECO:0007669"/>
    <property type="project" value="TreeGrafter"/>
</dbReference>
<keyword evidence="4" id="KW-0648">Protein biosynthesis</keyword>
<dbReference type="FunFam" id="2.40.50.140:FF:000795">
    <property type="entry name" value="Eukaryotic translation initiation factor 2 subunit 1"/>
    <property type="match status" value="1"/>
</dbReference>
<name>A0A177B7A2_9BILA</name>
<dbReference type="PROSITE" id="PS50126">
    <property type="entry name" value="S1"/>
    <property type="match status" value="1"/>
</dbReference>
<feature type="domain" description="S1 motif" evidence="7">
    <location>
        <begin position="17"/>
        <end position="88"/>
    </location>
</feature>
<dbReference type="Gene3D" id="3.30.70.1130">
    <property type="entry name" value="EIF_2_alpha"/>
    <property type="match status" value="1"/>
</dbReference>
<dbReference type="EMBL" id="LWCA01000201">
    <property type="protein sequence ID" value="OAF70000.1"/>
    <property type="molecule type" value="Genomic_DNA"/>
</dbReference>
<sequence length="314" mass="36002">MKKLDCRFYEKKFPSVDEIVKVKVRSIADMGAYVELLEYNNIEGMILLSELSRRRIRSINKLIRVGRLECVVVIRVDEDKGYIDLSKRRASPEEIQQCEVKYAEAKTVNSIICHVASKLDYDNDQLEKLYNNTAWFVDRKYKRIGTANEVFKHITTNKAILDDFVDINPEEKDMLLKVLSHRLAAQILKVRADIDVACFGSDGIHAVKDALNAGKLLSNDSMKININLIAPPLYSVSSQYYDSVKCVQVIGEVLDKIKEKIESYNLGTFTIKMPPKVVTDFEQIQLEKYLEKLEEENREVSGDENDSEFESGED</sequence>
<keyword evidence="3" id="KW-0396">Initiation factor</keyword>
<evidence type="ECO:0000313" key="8">
    <source>
        <dbReference type="EMBL" id="OAF70000.1"/>
    </source>
</evidence>
<evidence type="ECO:0000259" key="7">
    <source>
        <dbReference type="PROSITE" id="PS50126"/>
    </source>
</evidence>
<dbReference type="AlphaFoldDB" id="A0A177B7A2"/>
<accession>A0A177B7A2</accession>
<evidence type="ECO:0000256" key="1">
    <source>
        <dbReference type="ARBA" id="ARBA00007223"/>
    </source>
</evidence>
<reference evidence="8 9" key="1">
    <citation type="submission" date="2016-04" db="EMBL/GenBank/DDBJ databases">
        <title>The genome of Intoshia linei affirms orthonectids as highly simplified spiralians.</title>
        <authorList>
            <person name="Mikhailov K.V."/>
            <person name="Slusarev G.S."/>
            <person name="Nikitin M.A."/>
            <person name="Logacheva M.D."/>
            <person name="Penin A."/>
            <person name="Aleoshin V."/>
            <person name="Panchin Y.V."/>
        </authorList>
    </citation>
    <scope>NUCLEOTIDE SEQUENCE [LARGE SCALE GENOMIC DNA]</scope>
    <source>
        <strain evidence="8">Intl2013</strain>
        <tissue evidence="8">Whole animal</tissue>
    </source>
</reference>
<dbReference type="InterPro" id="IPR024054">
    <property type="entry name" value="TIF2_asu_middle_sf"/>
</dbReference>
<dbReference type="PANTHER" id="PTHR10602:SF0">
    <property type="entry name" value="EUKARYOTIC TRANSLATION INITIATION FACTOR 2 SUBUNIT 1"/>
    <property type="match status" value="1"/>
</dbReference>
<protein>
    <recommendedName>
        <fullName evidence="2">Eukaryotic translation initiation factor 2 subunit 1</fullName>
    </recommendedName>
    <alternativeName>
        <fullName evidence="5">Eukaryotic translation initiation factor 2 subunit alpha</fullName>
    </alternativeName>
</protein>
<feature type="region of interest" description="Disordered" evidence="6">
    <location>
        <begin position="295"/>
        <end position="314"/>
    </location>
</feature>
<dbReference type="InterPro" id="IPR012340">
    <property type="entry name" value="NA-bd_OB-fold"/>
</dbReference>
<evidence type="ECO:0000256" key="5">
    <source>
        <dbReference type="ARBA" id="ARBA00033370"/>
    </source>
</evidence>
<evidence type="ECO:0000256" key="4">
    <source>
        <dbReference type="ARBA" id="ARBA00022917"/>
    </source>
</evidence>
<proteinExistence type="inferred from homology"/>
<evidence type="ECO:0000256" key="2">
    <source>
        <dbReference type="ARBA" id="ARBA00020950"/>
    </source>
</evidence>
<dbReference type="Pfam" id="PF00575">
    <property type="entry name" value="S1"/>
    <property type="match status" value="1"/>
</dbReference>
<dbReference type="GO" id="GO:0003723">
    <property type="term" value="F:RNA binding"/>
    <property type="evidence" value="ECO:0007669"/>
    <property type="project" value="InterPro"/>
</dbReference>
<dbReference type="InterPro" id="IPR024055">
    <property type="entry name" value="TIF2_asu_C"/>
</dbReference>
<evidence type="ECO:0000256" key="3">
    <source>
        <dbReference type="ARBA" id="ARBA00022540"/>
    </source>
</evidence>
<dbReference type="OrthoDB" id="1685042at2759"/>
<dbReference type="SUPFAM" id="SSF110993">
    <property type="entry name" value="eIF-2-alpha, C-terminal domain"/>
    <property type="match status" value="1"/>
</dbReference>
<dbReference type="SUPFAM" id="SSF50249">
    <property type="entry name" value="Nucleic acid-binding proteins"/>
    <property type="match status" value="1"/>
</dbReference>
<dbReference type="Gene3D" id="2.40.50.140">
    <property type="entry name" value="Nucleic acid-binding proteins"/>
    <property type="match status" value="1"/>
</dbReference>
<dbReference type="Pfam" id="PF07541">
    <property type="entry name" value="EIF_2_alpha"/>
    <property type="match status" value="1"/>
</dbReference>
<evidence type="ECO:0000313" key="9">
    <source>
        <dbReference type="Proteomes" id="UP000078046"/>
    </source>
</evidence>
<dbReference type="PANTHER" id="PTHR10602">
    <property type="entry name" value="EUKARYOTIC TRANSLATION INITIATION FACTOR 2 SUBUNIT 1"/>
    <property type="match status" value="1"/>
</dbReference>